<evidence type="ECO:0000313" key="9">
    <source>
        <dbReference type="EMBL" id="GEN44273.1"/>
    </source>
</evidence>
<dbReference type="InterPro" id="IPR050131">
    <property type="entry name" value="Peptidase_S8_subtilisin-like"/>
</dbReference>
<keyword evidence="3 6" id="KW-0378">Hydrolase</keyword>
<dbReference type="SUPFAM" id="SSF52743">
    <property type="entry name" value="Subtilisin-like"/>
    <property type="match status" value="1"/>
</dbReference>
<organism evidence="9 10">
    <name type="scientific">Alkalibacillus haloalkaliphilus</name>
    <dbReference type="NCBI Taxonomy" id="94136"/>
    <lineage>
        <taxon>Bacteria</taxon>
        <taxon>Bacillati</taxon>
        <taxon>Bacillota</taxon>
        <taxon>Bacilli</taxon>
        <taxon>Bacillales</taxon>
        <taxon>Bacillaceae</taxon>
        <taxon>Alkalibacillus</taxon>
    </lineage>
</organism>
<dbReference type="InterPro" id="IPR022398">
    <property type="entry name" value="Peptidase_S8_His-AS"/>
</dbReference>
<dbReference type="PANTHER" id="PTHR43806">
    <property type="entry name" value="PEPTIDASE S8"/>
    <property type="match status" value="1"/>
</dbReference>
<dbReference type="PANTHER" id="PTHR43806:SF65">
    <property type="entry name" value="SERINE PROTEASE APRX"/>
    <property type="match status" value="1"/>
</dbReference>
<keyword evidence="2 6" id="KW-0645">Protease</keyword>
<dbReference type="PROSITE" id="PS00138">
    <property type="entry name" value="SUBTILASE_SER"/>
    <property type="match status" value="1"/>
</dbReference>
<reference evidence="9 10" key="1">
    <citation type="submission" date="2019-07" db="EMBL/GenBank/DDBJ databases">
        <title>Whole genome shotgun sequence of Alkalibacillus haloalkaliphilus NBRC 103110.</title>
        <authorList>
            <person name="Hosoyama A."/>
            <person name="Uohara A."/>
            <person name="Ohji S."/>
            <person name="Ichikawa N."/>
        </authorList>
    </citation>
    <scope>NUCLEOTIDE SEQUENCE [LARGE SCALE GENOMIC DNA]</scope>
    <source>
        <strain evidence="9 10">NBRC 103110</strain>
    </source>
</reference>
<evidence type="ECO:0000256" key="4">
    <source>
        <dbReference type="ARBA" id="ARBA00022825"/>
    </source>
</evidence>
<feature type="active site" description="Charge relay system" evidence="5 6">
    <location>
        <position position="448"/>
    </location>
</feature>
<dbReference type="CDD" id="cd07474">
    <property type="entry name" value="Peptidases_S8_subtilisin_Vpr-like"/>
    <property type="match status" value="1"/>
</dbReference>
<dbReference type="PROSITE" id="PS51892">
    <property type="entry name" value="SUBTILASE"/>
    <property type="match status" value="1"/>
</dbReference>
<dbReference type="InterPro" id="IPR000209">
    <property type="entry name" value="Peptidase_S8/S53_dom"/>
</dbReference>
<name>A0A511W2H3_9BACI</name>
<keyword evidence="10" id="KW-1185">Reference proteome</keyword>
<dbReference type="PROSITE" id="PS00136">
    <property type="entry name" value="SUBTILASE_ASP"/>
    <property type="match status" value="1"/>
</dbReference>
<evidence type="ECO:0000259" key="8">
    <source>
        <dbReference type="Pfam" id="PF00082"/>
    </source>
</evidence>
<dbReference type="GO" id="GO:0006508">
    <property type="term" value="P:proteolysis"/>
    <property type="evidence" value="ECO:0007669"/>
    <property type="project" value="UniProtKB-KW"/>
</dbReference>
<dbReference type="AlphaFoldDB" id="A0A511W2H3"/>
<evidence type="ECO:0000256" key="2">
    <source>
        <dbReference type="ARBA" id="ARBA00022670"/>
    </source>
</evidence>
<dbReference type="PRINTS" id="PR00723">
    <property type="entry name" value="SUBTILISIN"/>
</dbReference>
<evidence type="ECO:0000256" key="5">
    <source>
        <dbReference type="PIRSR" id="PIRSR615500-1"/>
    </source>
</evidence>
<dbReference type="GO" id="GO:0004252">
    <property type="term" value="F:serine-type endopeptidase activity"/>
    <property type="evidence" value="ECO:0007669"/>
    <property type="project" value="UniProtKB-UniRule"/>
</dbReference>
<evidence type="ECO:0000256" key="3">
    <source>
        <dbReference type="ARBA" id="ARBA00022801"/>
    </source>
</evidence>
<evidence type="ECO:0000256" key="1">
    <source>
        <dbReference type="ARBA" id="ARBA00011073"/>
    </source>
</evidence>
<dbReference type="Gene3D" id="3.40.50.200">
    <property type="entry name" value="Peptidase S8/S53 domain"/>
    <property type="match status" value="2"/>
</dbReference>
<evidence type="ECO:0000256" key="7">
    <source>
        <dbReference type="RuleBase" id="RU003355"/>
    </source>
</evidence>
<comment type="caution">
    <text evidence="9">The sequence shown here is derived from an EMBL/GenBank/DDBJ whole genome shotgun (WGS) entry which is preliminary data.</text>
</comment>
<dbReference type="InterPro" id="IPR046450">
    <property type="entry name" value="PA_dom_sf"/>
</dbReference>
<dbReference type="PROSITE" id="PS00137">
    <property type="entry name" value="SUBTILASE_HIS"/>
    <property type="match status" value="1"/>
</dbReference>
<dbReference type="InterPro" id="IPR034213">
    <property type="entry name" value="S8_Vpr-like"/>
</dbReference>
<dbReference type="InterPro" id="IPR015500">
    <property type="entry name" value="Peptidase_S8_subtilisin-rel"/>
</dbReference>
<evidence type="ECO:0000256" key="6">
    <source>
        <dbReference type="PROSITE-ProRule" id="PRU01240"/>
    </source>
</evidence>
<dbReference type="InterPro" id="IPR023827">
    <property type="entry name" value="Peptidase_S8_Asp-AS"/>
</dbReference>
<accession>A0A511W2H3</accession>
<dbReference type="InterPro" id="IPR023828">
    <property type="entry name" value="Peptidase_S8_Ser-AS"/>
</dbReference>
<gene>
    <name evidence="9" type="ORF">AHA02nite_00490</name>
</gene>
<dbReference type="Pfam" id="PF00082">
    <property type="entry name" value="Peptidase_S8"/>
    <property type="match status" value="1"/>
</dbReference>
<dbReference type="Proteomes" id="UP000321440">
    <property type="component" value="Unassembled WGS sequence"/>
</dbReference>
<evidence type="ECO:0000313" key="10">
    <source>
        <dbReference type="Proteomes" id="UP000321440"/>
    </source>
</evidence>
<dbReference type="Gene3D" id="3.50.30.30">
    <property type="match status" value="1"/>
</dbReference>
<dbReference type="InterPro" id="IPR036852">
    <property type="entry name" value="Peptidase_S8/S53_dom_sf"/>
</dbReference>
<sequence length="706" mass="78170">MRLIISLTFFILLLTQITYQTHADSDVWIVELDEKLEVVVENIERDYPFVEILYTYDTLLQAVAVKGAERHMEDLHQEEWVQTYSKASTYTAPQIQNTTSPTQMPDYHDHQHPYTGKGVKIGVIDTGIDYNHPDLTENYKGGFDAVDFDGDPMETTADEGMPTNHGTHVAGIIAANGSLRGVAPDAEIYAYRALGPGGSGTSAQVLAALEQAVKDGMDIINLSLGTDVNSPDYPMAQAVNKAFELGAVIVAANGNSGPEDWTVASPATAKNAISVGAAYTEIELPFIEVFDEEPIPIRSIPYSEPWDFTQPHPIEHIATLEQLPSSIHDRIIIIEKKHYKYGEIVSEVSQKGASGIIIYSDEEDDPNTWDWILSPLPVAYITTEEAETLTTNETWLETIYLKDENNIASFSARGPVTADWTIKPDLVAPGVDIVSTVPDGYAAFQGTSMAAPYVAGVLALLKEQEPDASPQTLKEKLLTATAPFEQDPSSQGSGFIQMDNLPDQNYRIENEAINLGKVTDSTENHKHTITIHNEDEAPLNVTWNIPRRQSGLNWNIPLTTTVEGFSKEDFEIAINFQQKILKKGVHEGYISLKLNGEDKQLPYLFIHDTADYPKITGLEVEAPPFDEEELQMKLYVAEDLKALTIELFDQDLISQGIVLESESISQGTFEKSLNKKALESGIYEAVIEVVDDQNNTLYESKQIMIP</sequence>
<dbReference type="EMBL" id="BJYA01000001">
    <property type="protein sequence ID" value="GEN44273.1"/>
    <property type="molecule type" value="Genomic_DNA"/>
</dbReference>
<dbReference type="SUPFAM" id="SSF52025">
    <property type="entry name" value="PA domain"/>
    <property type="match status" value="1"/>
</dbReference>
<feature type="domain" description="Peptidase S8/S53" evidence="8">
    <location>
        <begin position="116"/>
        <end position="493"/>
    </location>
</feature>
<comment type="similarity">
    <text evidence="1 6 7">Belongs to the peptidase S8 family.</text>
</comment>
<protein>
    <recommendedName>
        <fullName evidence="8">Peptidase S8/S53 domain-containing protein</fullName>
    </recommendedName>
</protein>
<dbReference type="RefSeq" id="WP_170235928.1">
    <property type="nucleotide sequence ID" value="NZ_BJYA01000001.1"/>
</dbReference>
<feature type="active site" description="Charge relay system" evidence="5 6">
    <location>
        <position position="165"/>
    </location>
</feature>
<keyword evidence="4 6" id="KW-0720">Serine protease</keyword>
<feature type="active site" description="Charge relay system" evidence="5 6">
    <location>
        <position position="125"/>
    </location>
</feature>
<proteinExistence type="inferred from homology"/>